<reference evidence="6" key="1">
    <citation type="submission" date="2020-11" db="EMBL/GenBank/DDBJ databases">
        <authorList>
            <person name="Tran Van P."/>
        </authorList>
    </citation>
    <scope>NUCLEOTIDE SEQUENCE</scope>
</reference>
<dbReference type="FunFam" id="3.40.50.720:FF:000137">
    <property type="entry name" value="Hydroxysteroid (17-beta) dehydrogenase 3"/>
    <property type="match status" value="1"/>
</dbReference>
<dbReference type="Proteomes" id="UP000728032">
    <property type="component" value="Unassembled WGS sequence"/>
</dbReference>
<dbReference type="AlphaFoldDB" id="A0A7R9QP21"/>
<dbReference type="PIRSF" id="PIRSF000126">
    <property type="entry name" value="11-beta-HSD1"/>
    <property type="match status" value="1"/>
</dbReference>
<dbReference type="PRINTS" id="PR00081">
    <property type="entry name" value="GDHRDH"/>
</dbReference>
<dbReference type="PRINTS" id="PR00080">
    <property type="entry name" value="SDRFAMILY"/>
</dbReference>
<keyword evidence="2" id="KW-0521">NADP</keyword>
<evidence type="ECO:0000256" key="2">
    <source>
        <dbReference type="ARBA" id="ARBA00022857"/>
    </source>
</evidence>
<dbReference type="PANTHER" id="PTHR43899:SF13">
    <property type="entry name" value="RH59310P"/>
    <property type="match status" value="1"/>
</dbReference>
<dbReference type="Pfam" id="PF00106">
    <property type="entry name" value="adh_short"/>
    <property type="match status" value="1"/>
</dbReference>
<sequence length="328" mass="37183">MSATTEESEDSMLFEYIGRCVCFLFAFYFCYKLLKGFYTTYLGNALGLGVVWKPSPHTWAVITGATDGIGLEYASRLARMGYCLLIISRNDDKLQKVRADLLSKNPKCAAIKTLAVDFTKSDIYDKIQEVTDSLDVIDVLVNNVGMSSKTCEYFTRIERLKDFIHSIINCNVFSMTKMISLVLPKMVAKRRGIIISLSSLSATNPVPLLAVYSASKVYCDYLSRSLYYEYRDKGIIVQSVLPGFVSTNMSAMRPSFTCPTADHYVREAIKTVGIESRTYGHYAHKLLGLLQDSINSTFGQFLNTILAFRHLSKLRSRYYLKHRLRDDF</sequence>
<dbReference type="SUPFAM" id="SSF51735">
    <property type="entry name" value="NAD(P)-binding Rossmann-fold domains"/>
    <property type="match status" value="1"/>
</dbReference>
<dbReference type="CDD" id="cd05356">
    <property type="entry name" value="17beta-HSD1_like_SDR_c"/>
    <property type="match status" value="1"/>
</dbReference>
<evidence type="ECO:0000256" key="5">
    <source>
        <dbReference type="SAM" id="Phobius"/>
    </source>
</evidence>
<dbReference type="InterPro" id="IPR036291">
    <property type="entry name" value="NAD(P)-bd_dom_sf"/>
</dbReference>
<evidence type="ECO:0000256" key="1">
    <source>
        <dbReference type="ARBA" id="ARBA00006484"/>
    </source>
</evidence>
<gene>
    <name evidence="6" type="ORF">ONB1V03_LOCUS9246</name>
</gene>
<comment type="similarity">
    <text evidence="1 4">Belongs to the short-chain dehydrogenases/reductases (SDR) family.</text>
</comment>
<name>A0A7R9QP21_9ACAR</name>
<protein>
    <submittedName>
        <fullName evidence="6">Uncharacterized protein</fullName>
    </submittedName>
</protein>
<keyword evidence="5" id="KW-1133">Transmembrane helix</keyword>
<keyword evidence="5" id="KW-0812">Transmembrane</keyword>
<dbReference type="InterPro" id="IPR002347">
    <property type="entry name" value="SDR_fam"/>
</dbReference>
<keyword evidence="3" id="KW-0560">Oxidoreductase</keyword>
<dbReference type="EMBL" id="CAJPVJ010005723">
    <property type="protein sequence ID" value="CAG2169772.1"/>
    <property type="molecule type" value="Genomic_DNA"/>
</dbReference>
<proteinExistence type="inferred from homology"/>
<evidence type="ECO:0000313" key="6">
    <source>
        <dbReference type="EMBL" id="CAD7652585.1"/>
    </source>
</evidence>
<dbReference type="GO" id="GO:0005783">
    <property type="term" value="C:endoplasmic reticulum"/>
    <property type="evidence" value="ECO:0007669"/>
    <property type="project" value="TreeGrafter"/>
</dbReference>
<dbReference type="PANTHER" id="PTHR43899">
    <property type="entry name" value="RH59310P"/>
    <property type="match status" value="1"/>
</dbReference>
<keyword evidence="7" id="KW-1185">Reference proteome</keyword>
<feature type="transmembrane region" description="Helical" evidence="5">
    <location>
        <begin position="16"/>
        <end position="34"/>
    </location>
</feature>
<evidence type="ECO:0000256" key="3">
    <source>
        <dbReference type="ARBA" id="ARBA00023002"/>
    </source>
</evidence>
<organism evidence="6">
    <name type="scientific">Oppiella nova</name>
    <dbReference type="NCBI Taxonomy" id="334625"/>
    <lineage>
        <taxon>Eukaryota</taxon>
        <taxon>Metazoa</taxon>
        <taxon>Ecdysozoa</taxon>
        <taxon>Arthropoda</taxon>
        <taxon>Chelicerata</taxon>
        <taxon>Arachnida</taxon>
        <taxon>Acari</taxon>
        <taxon>Acariformes</taxon>
        <taxon>Sarcoptiformes</taxon>
        <taxon>Oribatida</taxon>
        <taxon>Brachypylina</taxon>
        <taxon>Oppioidea</taxon>
        <taxon>Oppiidae</taxon>
        <taxon>Oppiella</taxon>
    </lineage>
</organism>
<keyword evidence="5" id="KW-0472">Membrane</keyword>
<accession>A0A7R9QP21</accession>
<dbReference type="EMBL" id="OC920548">
    <property type="protein sequence ID" value="CAD7652585.1"/>
    <property type="molecule type" value="Genomic_DNA"/>
</dbReference>
<evidence type="ECO:0000313" key="7">
    <source>
        <dbReference type="Proteomes" id="UP000728032"/>
    </source>
</evidence>
<dbReference type="OrthoDB" id="5545019at2759"/>
<dbReference type="Gene3D" id="3.40.50.720">
    <property type="entry name" value="NAD(P)-binding Rossmann-like Domain"/>
    <property type="match status" value="1"/>
</dbReference>
<dbReference type="InterPro" id="IPR051019">
    <property type="entry name" value="VLCFA-Steroid_DH"/>
</dbReference>
<evidence type="ECO:0000256" key="4">
    <source>
        <dbReference type="RuleBase" id="RU000363"/>
    </source>
</evidence>
<dbReference type="GO" id="GO:0016491">
    <property type="term" value="F:oxidoreductase activity"/>
    <property type="evidence" value="ECO:0007669"/>
    <property type="project" value="UniProtKB-KW"/>
</dbReference>